<comment type="catalytic activity">
    <reaction evidence="15 16">
        <text>N(6)-carboxybiotinyl-L-lysyl-[protein] + acetyl-CoA = N(6)-biotinyl-L-lysyl-[protein] + malonyl-CoA</text>
        <dbReference type="Rhea" id="RHEA:54728"/>
        <dbReference type="Rhea" id="RHEA-COMP:10505"/>
        <dbReference type="Rhea" id="RHEA-COMP:10506"/>
        <dbReference type="ChEBI" id="CHEBI:57288"/>
        <dbReference type="ChEBI" id="CHEBI:57384"/>
        <dbReference type="ChEBI" id="CHEBI:83144"/>
        <dbReference type="ChEBI" id="CHEBI:83145"/>
        <dbReference type="EC" id="2.1.3.15"/>
    </reaction>
</comment>
<keyword evidence="8 16" id="KW-0808">Transferase</keyword>
<keyword evidence="17" id="KW-0863">Zinc-finger</keyword>
<comment type="similarity">
    <text evidence="3">In the C-terminal section; belongs to the AccA family.</text>
</comment>
<evidence type="ECO:0000256" key="17">
    <source>
        <dbReference type="HAMAP-Rule" id="MF_01395"/>
    </source>
</evidence>
<dbReference type="InterPro" id="IPR011763">
    <property type="entry name" value="COA_CT_C"/>
</dbReference>
<evidence type="ECO:0000256" key="13">
    <source>
        <dbReference type="ARBA" id="ARBA00023160"/>
    </source>
</evidence>
<dbReference type="Proteomes" id="UP001232750">
    <property type="component" value="Unassembled WGS sequence"/>
</dbReference>
<dbReference type="InterPro" id="IPR029045">
    <property type="entry name" value="ClpP/crotonase-like_dom_sf"/>
</dbReference>
<name>A0ABT7DI47_9ACTN</name>
<dbReference type="Pfam" id="PF03255">
    <property type="entry name" value="ACCA"/>
    <property type="match status" value="1"/>
</dbReference>
<comment type="similarity">
    <text evidence="4">In the N-terminal section; belongs to the AccD/PCCB family.</text>
</comment>
<dbReference type="EC" id="2.1.3.15" evidence="16"/>
<keyword evidence="12 16" id="KW-0443">Lipid metabolism</keyword>
<feature type="domain" description="CoA carboxyltransferase C-terminal" evidence="19">
    <location>
        <begin position="589"/>
        <end position="838"/>
    </location>
</feature>
<evidence type="ECO:0000256" key="1">
    <source>
        <dbReference type="ARBA" id="ARBA00004496"/>
    </source>
</evidence>
<dbReference type="HAMAP" id="MF_01395">
    <property type="entry name" value="AcetylCoA_CT_beta"/>
    <property type="match status" value="1"/>
</dbReference>
<comment type="subcellular location">
    <subcellularLocation>
        <location evidence="1 16">Cytoplasm</location>
    </subcellularLocation>
</comment>
<keyword evidence="17" id="KW-0479">Metal-binding</keyword>
<evidence type="ECO:0000256" key="3">
    <source>
        <dbReference type="ARBA" id="ARBA00006276"/>
    </source>
</evidence>
<gene>
    <name evidence="17 20" type="primary">accD</name>
    <name evidence="16" type="synonym">accA</name>
    <name evidence="20" type="ORF">QNJ86_00105</name>
</gene>
<evidence type="ECO:0000259" key="18">
    <source>
        <dbReference type="PROSITE" id="PS50980"/>
    </source>
</evidence>
<dbReference type="PRINTS" id="PR01069">
    <property type="entry name" value="ACCCTRFRASEA"/>
</dbReference>
<dbReference type="InterPro" id="IPR000438">
    <property type="entry name" value="Acetyl_CoA_COase_Trfase_b_su"/>
</dbReference>
<dbReference type="InterPro" id="IPR034733">
    <property type="entry name" value="AcCoA_carboxyl_beta"/>
</dbReference>
<feature type="binding site" evidence="17">
    <location>
        <position position="255"/>
    </location>
    <ligand>
        <name>Zn(2+)</name>
        <dbReference type="ChEBI" id="CHEBI:29105"/>
    </ligand>
</feature>
<evidence type="ECO:0000256" key="12">
    <source>
        <dbReference type="ARBA" id="ARBA00023098"/>
    </source>
</evidence>
<comment type="subunit">
    <text evidence="5">Acetyl-CoA carboxylase is a heterotetramer composed of biotin carboxyl carrier protein (AccB), biotin carboxylase (AccC) and two subunits of ACCase subunit beta/alpha.</text>
</comment>
<organism evidence="20 21">
    <name type="scientific">Gordonibacter faecis</name>
    <dbReference type="NCBI Taxonomy" id="3047475"/>
    <lineage>
        <taxon>Bacteria</taxon>
        <taxon>Bacillati</taxon>
        <taxon>Actinomycetota</taxon>
        <taxon>Coriobacteriia</taxon>
        <taxon>Eggerthellales</taxon>
        <taxon>Eggerthellaceae</taxon>
        <taxon>Gordonibacter</taxon>
    </lineage>
</organism>
<protein>
    <recommendedName>
        <fullName evidence="16 17">Multifunctional fusion protein</fullName>
    </recommendedName>
    <domain>
        <recommendedName>
            <fullName evidence="16">Acetyl-coenzyme A carboxylase carboxyl transferase subunit alpha</fullName>
            <shortName evidence="16">ACCase subunit alpha</shortName>
            <shortName evidence="16">Acetyl-CoA carboxylase carboxyltransferase subunit alpha</shortName>
            <ecNumber evidence="16">2.1.3.15</ecNumber>
        </recommendedName>
    </domain>
    <domain>
        <recommendedName>
            <fullName evidence="17">Acetyl-coenzyme A carboxylase carboxyl transferase subunit beta</fullName>
            <shortName evidence="17">ACCase subunit beta</shortName>
            <shortName evidence="17">Acetyl-CoA carboxylase carboxyltransferase subunit beta</shortName>
        </recommendedName>
    </domain>
</protein>
<evidence type="ECO:0000256" key="16">
    <source>
        <dbReference type="HAMAP-Rule" id="MF_00823"/>
    </source>
</evidence>
<dbReference type="GO" id="GO:0003989">
    <property type="term" value="F:acetyl-CoA carboxylase activity"/>
    <property type="evidence" value="ECO:0007669"/>
    <property type="project" value="UniProtKB-EC"/>
</dbReference>
<evidence type="ECO:0000256" key="6">
    <source>
        <dbReference type="ARBA" id="ARBA00022490"/>
    </source>
</evidence>
<keyword evidence="9 16" id="KW-0547">Nucleotide-binding</keyword>
<dbReference type="PROSITE" id="PS50989">
    <property type="entry name" value="COA_CT_CTER"/>
    <property type="match status" value="1"/>
</dbReference>
<keyword evidence="10 16" id="KW-0276">Fatty acid metabolism</keyword>
<dbReference type="PANTHER" id="PTHR42853">
    <property type="entry name" value="ACETYL-COENZYME A CARBOXYLASE CARBOXYL TRANSFERASE SUBUNIT ALPHA"/>
    <property type="match status" value="1"/>
</dbReference>
<evidence type="ECO:0000256" key="5">
    <source>
        <dbReference type="ARBA" id="ARBA00011664"/>
    </source>
</evidence>
<dbReference type="PANTHER" id="PTHR42853:SF3">
    <property type="entry name" value="ACETYL-COENZYME A CARBOXYLASE CARBOXYL TRANSFERASE SUBUNIT ALPHA, CHLOROPLASTIC"/>
    <property type="match status" value="1"/>
</dbReference>
<keyword evidence="6 16" id="KW-0963">Cytoplasm</keyword>
<reference evidence="20 21" key="1">
    <citation type="submission" date="2023-05" db="EMBL/GenBank/DDBJ databases">
        <title>Gordonibacter KGMB12511T sp. nov., isolated from faeces of healthy Korean.</title>
        <authorList>
            <person name="Kim H.S."/>
            <person name="Kim J.-S."/>
            <person name="Suh M.K."/>
            <person name="Eom M.K."/>
            <person name="Do H.E."/>
            <person name="Lee J.-S."/>
        </authorList>
    </citation>
    <scope>NUCLEOTIDE SEQUENCE [LARGE SCALE GENOMIC DNA]</scope>
    <source>
        <strain evidence="20 21">KGMB12511</strain>
    </source>
</reference>
<keyword evidence="17" id="KW-0862">Zinc</keyword>
<proteinExistence type="inferred from homology"/>
<evidence type="ECO:0000259" key="19">
    <source>
        <dbReference type="PROSITE" id="PS50989"/>
    </source>
</evidence>
<evidence type="ECO:0000256" key="4">
    <source>
        <dbReference type="ARBA" id="ARBA00010284"/>
    </source>
</evidence>
<evidence type="ECO:0000256" key="14">
    <source>
        <dbReference type="ARBA" id="ARBA00025280"/>
    </source>
</evidence>
<comment type="caution">
    <text evidence="20">The sequence shown here is derived from an EMBL/GenBank/DDBJ whole genome shotgun (WGS) entry which is preliminary data.</text>
</comment>
<dbReference type="RefSeq" id="WP_283830531.1">
    <property type="nucleotide sequence ID" value="NZ_JASJEU010000001.1"/>
</dbReference>
<accession>A0ABT7DI47</accession>
<comment type="cofactor">
    <cofactor evidence="17">
        <name>Zn(2+)</name>
        <dbReference type="ChEBI" id="CHEBI:29105"/>
    </cofactor>
    <text evidence="17">Binds 1 zinc ion per subunit.</text>
</comment>
<dbReference type="HAMAP" id="MF_00823">
    <property type="entry name" value="AcetylCoA_CT_alpha"/>
    <property type="match status" value="1"/>
</dbReference>
<sequence>MKQRRQDYITIASDGTVLMPGAVSADKEPECEAADVAYRLTRMAEEAAAALPVAPNALDAADMSEYTSIPQSVATSSPRPAAAQVGAADAEGGAAQHDALPVALLMARPKTAKRLLQAVSDAGFTACVAYTQDHRFEAPLKAAPRAVCLGEKYSDALFCNSYAVLTAVEECGASTVLLCDESLPLAEVDSFLARASAQGVRVFKPLSAEAPLLGWVLCTTDKPAIERGAWRACPHCGLKFDEASLASGHYTCPTCGGYFRMSSIERINDLLDAESFVEMDQVVAEGDPLAFPGYLDKLAAQREKTGLEEAVRTGVGRIAGLHVAVGIMESQFFMGSMGSVVGEKLHRLVEYATEERLPVVIFTASGGARMQEGLVSLMQMAKVSCALARHNEAGLPYISVLTDPTTGGVTASFAMQGDVILAEPRALIGFAGQRVIKDTIKQELPEGFQTAEFALEHGLIDAIVERSELRATLAHLLALHLATVDKSAPAPGERAILVDYETVQHNLEHGTDTYNTVTYGDLSPEGLPFGESSTWRQGRARRLLSDIAGRFEQRHASTVSSKRLEKALSRGGFDAEGGASLEVNGVPDDADEVRGADPANRAWHSVQLARNTHRPTSLAYIDAFVEGFIELHGDRAFGDDAAVVCGLGWIGGQAVTVIAQEKGANLKERIRRNFGCPQPEGYRKSLRLMRQAEKFGRPVVCLVDTQGAFCGMEAEERGQGNAIADNLMALAGLRVPVVSVLLGEGGSGGALALALADRVAMQEHAVYSVLSPEGFASILWKDRTRAPEAAAVMKMSAEEARQMGIVDAVLSEGPAPAHENPARAAEGVRAYVVAALDELGAVPADELLRARRARFARF</sequence>
<dbReference type="EMBL" id="JASJEU010000001">
    <property type="protein sequence ID" value="MDJ1649199.1"/>
    <property type="molecule type" value="Genomic_DNA"/>
</dbReference>
<keyword evidence="7 16" id="KW-0444">Lipid biosynthesis</keyword>
<comment type="pathway">
    <text evidence="2 16">Lipid metabolism; malonyl-CoA biosynthesis; malonyl-CoA from acetyl-CoA: step 1/1.</text>
</comment>
<feature type="binding site" evidence="17">
    <location>
        <position position="252"/>
    </location>
    <ligand>
        <name>Zn(2+)</name>
        <dbReference type="ChEBI" id="CHEBI:29105"/>
    </ligand>
</feature>
<evidence type="ECO:0000256" key="11">
    <source>
        <dbReference type="ARBA" id="ARBA00022840"/>
    </source>
</evidence>
<evidence type="ECO:0000313" key="20">
    <source>
        <dbReference type="EMBL" id="MDJ1649199.1"/>
    </source>
</evidence>
<evidence type="ECO:0000256" key="8">
    <source>
        <dbReference type="ARBA" id="ARBA00022679"/>
    </source>
</evidence>
<evidence type="ECO:0000256" key="7">
    <source>
        <dbReference type="ARBA" id="ARBA00022516"/>
    </source>
</evidence>
<keyword evidence="13 16" id="KW-0275">Fatty acid biosynthesis</keyword>
<dbReference type="PROSITE" id="PS50980">
    <property type="entry name" value="COA_CT_NTER"/>
    <property type="match status" value="1"/>
</dbReference>
<comment type="function">
    <text evidence="14 17">Component of the acetyl coenzyme A carboxylase (ACC) complex. Biotin carboxylase (BC) catalyzes the carboxylation of biotin on its carrier protein (BCCP) and then the CO(2) group is transferred by the transcarboxylase to acetyl-CoA to form malonyl-CoA.</text>
</comment>
<dbReference type="InterPro" id="IPR001095">
    <property type="entry name" value="Acetyl_CoA_COase_a_su"/>
</dbReference>
<feature type="domain" description="CoA carboxyltransferase N-terminal" evidence="18">
    <location>
        <begin position="229"/>
        <end position="495"/>
    </location>
</feature>
<feature type="binding site" evidence="17">
    <location>
        <position position="233"/>
    </location>
    <ligand>
        <name>Zn(2+)</name>
        <dbReference type="ChEBI" id="CHEBI:29105"/>
    </ligand>
</feature>
<dbReference type="NCBIfam" id="NF041504">
    <property type="entry name" value="AccA_sub"/>
    <property type="match status" value="1"/>
</dbReference>
<comment type="function">
    <text evidence="16">Component of the acetyl coenzyme A carboxylase (ACC) complex. First, biotin carboxylase catalyzes the carboxylation of biotin on its carrier protein (BCCP) and then the CO(2) group is transferred by the carboxyltransferase to acetyl-CoA to form malonyl-CoA.</text>
</comment>
<feature type="zinc finger region" description="C4-type" evidence="17">
    <location>
        <begin position="233"/>
        <end position="255"/>
    </location>
</feature>
<comment type="subunit">
    <text evidence="16">Acetyl-CoA carboxylase is a heterohexamer composed of biotin carboxyl carrier protein (AccB), biotin carboxylase (AccC) and two subunits each of ACCase subunit alpha (AccA) and ACCase subunit beta (AccD).</text>
</comment>
<evidence type="ECO:0000256" key="9">
    <source>
        <dbReference type="ARBA" id="ARBA00022741"/>
    </source>
</evidence>
<feature type="binding site" evidence="17">
    <location>
        <position position="236"/>
    </location>
    <ligand>
        <name>Zn(2+)</name>
        <dbReference type="ChEBI" id="CHEBI:29105"/>
    </ligand>
</feature>
<evidence type="ECO:0000256" key="15">
    <source>
        <dbReference type="ARBA" id="ARBA00049152"/>
    </source>
</evidence>
<comment type="similarity">
    <text evidence="17">Belongs to the AccD/PCCB family.</text>
</comment>
<evidence type="ECO:0000256" key="2">
    <source>
        <dbReference type="ARBA" id="ARBA00004956"/>
    </source>
</evidence>
<keyword evidence="11 16" id="KW-0067">ATP-binding</keyword>
<dbReference type="InterPro" id="IPR011762">
    <property type="entry name" value="COA_CT_N"/>
</dbReference>
<dbReference type="Pfam" id="PF01039">
    <property type="entry name" value="Carboxyl_trans"/>
    <property type="match status" value="1"/>
</dbReference>
<dbReference type="NCBIfam" id="TIGR00515">
    <property type="entry name" value="accD"/>
    <property type="match status" value="1"/>
</dbReference>
<dbReference type="SUPFAM" id="SSF52096">
    <property type="entry name" value="ClpP/crotonase"/>
    <property type="match status" value="2"/>
</dbReference>
<evidence type="ECO:0000256" key="10">
    <source>
        <dbReference type="ARBA" id="ARBA00022832"/>
    </source>
</evidence>
<dbReference type="Gene3D" id="3.90.226.10">
    <property type="entry name" value="2-enoyl-CoA Hydratase, Chain A, domain 1"/>
    <property type="match status" value="2"/>
</dbReference>
<evidence type="ECO:0000313" key="21">
    <source>
        <dbReference type="Proteomes" id="UP001232750"/>
    </source>
</evidence>
<keyword evidence="21" id="KW-1185">Reference proteome</keyword>
<keyword evidence="20" id="KW-0436">Ligase</keyword>
<comment type="similarity">
    <text evidence="16">Belongs to the AccA family.</text>
</comment>